<feature type="non-terminal residue" evidence="1">
    <location>
        <position position="1"/>
    </location>
</feature>
<dbReference type="EMBL" id="LAZR01020621">
    <property type="protein sequence ID" value="KKL88239.1"/>
    <property type="molecule type" value="Genomic_DNA"/>
</dbReference>
<evidence type="ECO:0000313" key="1">
    <source>
        <dbReference type="EMBL" id="KKL88239.1"/>
    </source>
</evidence>
<comment type="caution">
    <text evidence="1">The sequence shown here is derived from an EMBL/GenBank/DDBJ whole genome shotgun (WGS) entry which is preliminary data.</text>
</comment>
<dbReference type="Gene3D" id="3.30.420.280">
    <property type="match status" value="1"/>
</dbReference>
<sequence>QAEWDRAKRDLPRWKFDLYYRGVPTRPAGLIYENFDEDEQTRTRFKIPDDWPRYIGLDFGGVNTAALFYARRPGEKTLYLYHEYKAGHRTAEQHVRSILEGEPMPRLCVGGSKSEDQWRQEFRAAGLMIEGPDISDVEVGLDRVFGFHARQEVIVFDDLAGYLEEKATYARKLDDMGQPIETIEDKNSFHFMDAERYVLGALAPSEFVVVDEVLDPDEVGMFAL</sequence>
<organism evidence="1">
    <name type="scientific">marine sediment metagenome</name>
    <dbReference type="NCBI Taxonomy" id="412755"/>
    <lineage>
        <taxon>unclassified sequences</taxon>
        <taxon>metagenomes</taxon>
        <taxon>ecological metagenomes</taxon>
    </lineage>
</organism>
<name>A0A0F9FP26_9ZZZZ</name>
<protein>
    <recommendedName>
        <fullName evidence="2">Terminase large subunit gp17-like C-terminal domain-containing protein</fullName>
    </recommendedName>
</protein>
<accession>A0A0F9FP26</accession>
<gene>
    <name evidence="1" type="ORF">LCGC14_1926720</name>
</gene>
<proteinExistence type="predicted"/>
<reference evidence="1" key="1">
    <citation type="journal article" date="2015" name="Nature">
        <title>Complex archaea that bridge the gap between prokaryotes and eukaryotes.</title>
        <authorList>
            <person name="Spang A."/>
            <person name="Saw J.H."/>
            <person name="Jorgensen S.L."/>
            <person name="Zaremba-Niedzwiedzka K."/>
            <person name="Martijn J."/>
            <person name="Lind A.E."/>
            <person name="van Eijk R."/>
            <person name="Schleper C."/>
            <person name="Guy L."/>
            <person name="Ettema T.J."/>
        </authorList>
    </citation>
    <scope>NUCLEOTIDE SEQUENCE</scope>
</reference>
<evidence type="ECO:0008006" key="2">
    <source>
        <dbReference type="Google" id="ProtNLM"/>
    </source>
</evidence>
<dbReference type="AlphaFoldDB" id="A0A0F9FP26"/>